<dbReference type="EMBL" id="MDHN01000022">
    <property type="protein sequence ID" value="OFC70816.1"/>
    <property type="molecule type" value="Genomic_DNA"/>
</dbReference>
<dbReference type="STRING" id="1656094.BFC18_11425"/>
<feature type="domain" description="Antitoxin Xre/MbcA/ParS-like toxin-binding" evidence="1">
    <location>
        <begin position="101"/>
        <end position="149"/>
    </location>
</feature>
<accession>A0A1E7ZBB6</accession>
<dbReference type="InterPro" id="IPR024467">
    <property type="entry name" value="Xre/MbcA/ParS-like_toxin-bd"/>
</dbReference>
<organism evidence="2 3">
    <name type="scientific">Alteromonas confluentis</name>
    <dbReference type="NCBI Taxonomy" id="1656094"/>
    <lineage>
        <taxon>Bacteria</taxon>
        <taxon>Pseudomonadati</taxon>
        <taxon>Pseudomonadota</taxon>
        <taxon>Gammaproteobacteria</taxon>
        <taxon>Alteromonadales</taxon>
        <taxon>Alteromonadaceae</taxon>
        <taxon>Alteromonas/Salinimonas group</taxon>
        <taxon>Alteromonas</taxon>
    </lineage>
</organism>
<dbReference type="Pfam" id="PF09722">
    <property type="entry name" value="Xre_MbcA_ParS_C"/>
    <property type="match status" value="1"/>
</dbReference>
<gene>
    <name evidence="2" type="ORF">BFC18_11425</name>
</gene>
<evidence type="ECO:0000259" key="1">
    <source>
        <dbReference type="Pfam" id="PF09722"/>
    </source>
</evidence>
<dbReference type="AlphaFoldDB" id="A0A1E7ZBB6"/>
<proteinExistence type="predicted"/>
<evidence type="ECO:0000313" key="2">
    <source>
        <dbReference type="EMBL" id="OFC70816.1"/>
    </source>
</evidence>
<keyword evidence="3" id="KW-1185">Reference proteome</keyword>
<comment type="caution">
    <text evidence="2">The sequence shown here is derived from an EMBL/GenBank/DDBJ whole genome shotgun (WGS) entry which is preliminary data.</text>
</comment>
<reference evidence="2" key="1">
    <citation type="submission" date="2016-08" db="EMBL/GenBank/DDBJ databases">
        <authorList>
            <person name="Seilhamer J.J."/>
        </authorList>
    </citation>
    <scope>NUCLEOTIDE SEQUENCE [LARGE SCALE GENOMIC DNA]</scope>
    <source>
        <strain evidence="2">KCTC 42603</strain>
    </source>
</reference>
<dbReference type="OrthoDB" id="8595277at2"/>
<sequence>MLERKMMGKVKKVSIPEALTDAAREVVESRPSSIEQQIELWVRVGKRTCECLTEEEVTKLLFGVAKVRCVQKVDVTRPATSTENVDSGAVTLDALQLELLAFFDGDDELMLEWLNTPLPALAGQRPFKLIWSDSDRAEIRNLLQAMRFGEMT</sequence>
<dbReference type="Proteomes" id="UP000175691">
    <property type="component" value="Unassembled WGS sequence"/>
</dbReference>
<protein>
    <recommendedName>
        <fullName evidence="1">Antitoxin Xre/MbcA/ParS-like toxin-binding domain-containing protein</fullName>
    </recommendedName>
</protein>
<name>A0A1E7ZBB6_9ALTE</name>
<dbReference type="RefSeq" id="WP_070125447.1">
    <property type="nucleotide sequence ID" value="NZ_MDHN01000022.1"/>
</dbReference>
<evidence type="ECO:0000313" key="3">
    <source>
        <dbReference type="Proteomes" id="UP000175691"/>
    </source>
</evidence>